<keyword evidence="1" id="KW-1185">Reference proteome</keyword>
<dbReference type="Proteomes" id="UP000035680">
    <property type="component" value="Unassembled WGS sequence"/>
</dbReference>
<reference evidence="2" key="2">
    <citation type="submission" date="2015-08" db="UniProtKB">
        <authorList>
            <consortium name="WormBaseParasite"/>
        </authorList>
    </citation>
    <scope>IDENTIFICATION</scope>
</reference>
<proteinExistence type="predicted"/>
<name>A0A0K0F0H3_STRVS</name>
<dbReference type="AlphaFoldDB" id="A0A0K0F0H3"/>
<sequence length="125" mass="14432">MNFVASNNGTDKMYYSIVKLINDIGKITQNNKLLTALQNCKIKKTLREKNLVVNEKILCGYTKSDHPLMQSIFRERQNYRSVRNVGSCRACTIIPSEYHKYTVCCKSKILLSPEQEVIISKLDKR</sequence>
<organism evidence="1 2">
    <name type="scientific">Strongyloides venezuelensis</name>
    <name type="common">Threadworm</name>
    <dbReference type="NCBI Taxonomy" id="75913"/>
    <lineage>
        <taxon>Eukaryota</taxon>
        <taxon>Metazoa</taxon>
        <taxon>Ecdysozoa</taxon>
        <taxon>Nematoda</taxon>
        <taxon>Chromadorea</taxon>
        <taxon>Rhabditida</taxon>
        <taxon>Tylenchina</taxon>
        <taxon>Panagrolaimomorpha</taxon>
        <taxon>Strongyloidoidea</taxon>
        <taxon>Strongyloididae</taxon>
        <taxon>Strongyloides</taxon>
    </lineage>
</organism>
<evidence type="ECO:0000313" key="1">
    <source>
        <dbReference type="Proteomes" id="UP000035680"/>
    </source>
</evidence>
<reference evidence="1" key="1">
    <citation type="submission" date="2014-07" db="EMBL/GenBank/DDBJ databases">
        <authorList>
            <person name="Martin A.A"/>
            <person name="De Silva N."/>
        </authorList>
    </citation>
    <scope>NUCLEOTIDE SEQUENCE</scope>
</reference>
<evidence type="ECO:0000313" key="2">
    <source>
        <dbReference type="WBParaSite" id="SVE_0228700.1"/>
    </source>
</evidence>
<accession>A0A0K0F0H3</accession>
<dbReference type="WBParaSite" id="SVE_0228700.1">
    <property type="protein sequence ID" value="SVE_0228700.1"/>
    <property type="gene ID" value="SVE_0228700"/>
</dbReference>
<protein>
    <submittedName>
        <fullName evidence="2">LAGLIDADG_2 domain-containing protein</fullName>
    </submittedName>
</protein>